<comment type="subcellular location">
    <subcellularLocation>
        <location evidence="1">Nucleus</location>
    </subcellularLocation>
</comment>
<dbReference type="SMART" id="SM00415">
    <property type="entry name" value="HSF"/>
    <property type="match status" value="1"/>
</dbReference>
<dbReference type="GO" id="GO:0005634">
    <property type="term" value="C:nucleus"/>
    <property type="evidence" value="ECO:0007669"/>
    <property type="project" value="UniProtKB-SubCell"/>
</dbReference>
<evidence type="ECO:0000256" key="5">
    <source>
        <dbReference type="SAM" id="MobiDB-lite"/>
    </source>
</evidence>
<evidence type="ECO:0000313" key="8">
    <source>
        <dbReference type="Proteomes" id="UP001530315"/>
    </source>
</evidence>
<dbReference type="PANTHER" id="PTHR10015">
    <property type="entry name" value="HEAT SHOCK TRANSCRIPTION FACTOR"/>
    <property type="match status" value="1"/>
</dbReference>
<comment type="similarity">
    <text evidence="4">Belongs to the HSF family.</text>
</comment>
<sequence length="271" mass="28818">MDRHAHAKKTPPCGGARPAPKPAPAAAPPRPGGSSANNYAAIRSSVFGPHHERLPTLSKLHILASDPSFDSVISWTDDGKSFVVNRSEYRRRIMSVYFDQNKFKSFQNLLSRYRFRTIRTMGGGTAHECIIYSHPSFVRGHLDVVALMKFTNNNNGGGGAATRGGGGEMIARRSVTTRPNDETLTIGGGHDGAAGCRLLVLGAVAERRLRGLVDDEMNDPAGIGPPVAAPTDNARPTFCPQGASLLRGVGAFRPVPVRVGIVGNVFPQASG</sequence>
<evidence type="ECO:0000256" key="2">
    <source>
        <dbReference type="ARBA" id="ARBA00023125"/>
    </source>
</evidence>
<organism evidence="7 8">
    <name type="scientific">Stephanodiscus triporus</name>
    <dbReference type="NCBI Taxonomy" id="2934178"/>
    <lineage>
        <taxon>Eukaryota</taxon>
        <taxon>Sar</taxon>
        <taxon>Stramenopiles</taxon>
        <taxon>Ochrophyta</taxon>
        <taxon>Bacillariophyta</taxon>
        <taxon>Coscinodiscophyceae</taxon>
        <taxon>Thalassiosirophycidae</taxon>
        <taxon>Stephanodiscales</taxon>
        <taxon>Stephanodiscaceae</taxon>
        <taxon>Stephanodiscus</taxon>
    </lineage>
</organism>
<feature type="compositionally biased region" description="Pro residues" evidence="5">
    <location>
        <begin position="19"/>
        <end position="31"/>
    </location>
</feature>
<keyword evidence="2" id="KW-0238">DNA-binding</keyword>
<dbReference type="InterPro" id="IPR000232">
    <property type="entry name" value="HSF_DNA-bd"/>
</dbReference>
<dbReference type="InterPro" id="IPR036388">
    <property type="entry name" value="WH-like_DNA-bd_sf"/>
</dbReference>
<evidence type="ECO:0000256" key="1">
    <source>
        <dbReference type="ARBA" id="ARBA00004123"/>
    </source>
</evidence>
<dbReference type="SUPFAM" id="SSF46785">
    <property type="entry name" value="Winged helix' DNA-binding domain"/>
    <property type="match status" value="1"/>
</dbReference>
<evidence type="ECO:0000256" key="3">
    <source>
        <dbReference type="ARBA" id="ARBA00023242"/>
    </source>
</evidence>
<keyword evidence="8" id="KW-1185">Reference proteome</keyword>
<reference evidence="7 8" key="1">
    <citation type="submission" date="2024-10" db="EMBL/GenBank/DDBJ databases">
        <title>Updated reference genomes for cyclostephanoid diatoms.</title>
        <authorList>
            <person name="Roberts W.R."/>
            <person name="Alverson A.J."/>
        </authorList>
    </citation>
    <scope>NUCLEOTIDE SEQUENCE [LARGE SCALE GENOMIC DNA]</scope>
    <source>
        <strain evidence="7 8">AJA276-08</strain>
    </source>
</reference>
<proteinExistence type="inferred from homology"/>
<accession>A0ABD3N6P2</accession>
<dbReference type="Gene3D" id="1.10.10.10">
    <property type="entry name" value="Winged helix-like DNA-binding domain superfamily/Winged helix DNA-binding domain"/>
    <property type="match status" value="1"/>
</dbReference>
<dbReference type="Pfam" id="PF00447">
    <property type="entry name" value="HSF_DNA-bind"/>
    <property type="match status" value="1"/>
</dbReference>
<feature type="domain" description="HSF-type DNA-binding" evidence="6">
    <location>
        <begin position="53"/>
        <end position="151"/>
    </location>
</feature>
<protein>
    <recommendedName>
        <fullName evidence="6">HSF-type DNA-binding domain-containing protein</fullName>
    </recommendedName>
</protein>
<keyword evidence="3" id="KW-0539">Nucleus</keyword>
<evidence type="ECO:0000256" key="4">
    <source>
        <dbReference type="RuleBase" id="RU004020"/>
    </source>
</evidence>
<dbReference type="AlphaFoldDB" id="A0ABD3N6P2"/>
<feature type="region of interest" description="Disordered" evidence="5">
    <location>
        <begin position="1"/>
        <end position="35"/>
    </location>
</feature>
<evidence type="ECO:0000313" key="7">
    <source>
        <dbReference type="EMBL" id="KAL3771688.1"/>
    </source>
</evidence>
<evidence type="ECO:0000259" key="6">
    <source>
        <dbReference type="SMART" id="SM00415"/>
    </source>
</evidence>
<name>A0ABD3N6P2_9STRA</name>
<dbReference type="Proteomes" id="UP001530315">
    <property type="component" value="Unassembled WGS sequence"/>
</dbReference>
<dbReference type="PRINTS" id="PR00056">
    <property type="entry name" value="HSFDOMAIN"/>
</dbReference>
<dbReference type="GO" id="GO:0003677">
    <property type="term" value="F:DNA binding"/>
    <property type="evidence" value="ECO:0007669"/>
    <property type="project" value="UniProtKB-KW"/>
</dbReference>
<gene>
    <name evidence="7" type="ORF">ACHAW5_000949</name>
</gene>
<dbReference type="EMBL" id="JALLAZ020001597">
    <property type="protein sequence ID" value="KAL3771688.1"/>
    <property type="molecule type" value="Genomic_DNA"/>
</dbReference>
<comment type="caution">
    <text evidence="7">The sequence shown here is derived from an EMBL/GenBank/DDBJ whole genome shotgun (WGS) entry which is preliminary data.</text>
</comment>
<dbReference type="InterPro" id="IPR036390">
    <property type="entry name" value="WH_DNA-bd_sf"/>
</dbReference>
<dbReference type="PANTHER" id="PTHR10015:SF427">
    <property type="entry name" value="HEAT SHOCK FACTOR PROTEIN"/>
    <property type="match status" value="1"/>
</dbReference>